<sequence length="211" mass="24789">MKDYQAARDRINNHIRNSCSTLKVDLDLLARERARETFKLIKGWASSNGNIVPDFLNYVDFKDTDKKLGEAYRKYWHAVYIYRSFHSLIDNIVFSKILSLEYYFFQNNNILMKTGIQAELAISSQNTSQSLFYKSPLSHFLAYKVLTEILPKIQVTVDNFNGLQILPITIFDSFHRFESAQNQSINDFFELKRHMDSDPFMSQFLKVIDKK</sequence>
<gene>
    <name evidence="1" type="ORF">Lepto1489_03410</name>
</gene>
<organism evidence="1 2">
    <name type="scientific">Leptospira interrogans serovar Bataviae</name>
    <dbReference type="NCBI Taxonomy" id="312175"/>
    <lineage>
        <taxon>Bacteria</taxon>
        <taxon>Pseudomonadati</taxon>
        <taxon>Spirochaetota</taxon>
        <taxon>Spirochaetia</taxon>
        <taxon>Leptospirales</taxon>
        <taxon>Leptospiraceae</taxon>
        <taxon>Leptospira</taxon>
    </lineage>
</organism>
<proteinExistence type="predicted"/>
<dbReference type="EMBL" id="CP043893">
    <property type="protein sequence ID" value="QOI49607.1"/>
    <property type="molecule type" value="Genomic_DNA"/>
</dbReference>
<evidence type="ECO:0000313" key="2">
    <source>
        <dbReference type="Proteomes" id="UP000663255"/>
    </source>
</evidence>
<reference evidence="1" key="1">
    <citation type="submission" date="2019-09" db="EMBL/GenBank/DDBJ databases">
        <title>Comparative Genomics of Leptospira interrogans Reveals Genome Plasticity - A Common Adaptive Strategy for Survival in Various Hosts.</title>
        <authorList>
            <person name="Ramli S.R."/>
            <person name="Bunk B."/>
            <person name="Goris M."/>
            <person name="Bhuju S."/>
            <person name="Jarek M."/>
            <person name="Sproer C."/>
            <person name="Mustakim S."/>
            <person name="Strommenger B."/>
            <person name="Pessler F."/>
        </authorList>
    </citation>
    <scope>NUCLEOTIDE SEQUENCE</scope>
    <source>
        <strain evidence="1">1489</strain>
    </source>
</reference>
<dbReference type="Proteomes" id="UP000663255">
    <property type="component" value="Chromosome 1"/>
</dbReference>
<name>A0AAP9WK23_LEPIR</name>
<protein>
    <submittedName>
        <fullName evidence="1">Uncharacterized protein</fullName>
    </submittedName>
</protein>
<dbReference type="RefSeq" id="WP_000656425.1">
    <property type="nucleotide sequence ID" value="NZ_CP043880.1"/>
</dbReference>
<evidence type="ECO:0000313" key="1">
    <source>
        <dbReference type="EMBL" id="QOI49607.1"/>
    </source>
</evidence>
<accession>A0AAP9WK23</accession>
<dbReference type="AlphaFoldDB" id="A0AAP9WK23"/>